<feature type="compositionally biased region" description="Low complexity" evidence="1">
    <location>
        <begin position="1670"/>
        <end position="1688"/>
    </location>
</feature>
<reference evidence="2" key="1">
    <citation type="journal article" date="2020" name="bioRxiv">
        <title>Comparative genomics of Chlamydomonas.</title>
        <authorList>
            <person name="Craig R.J."/>
            <person name="Hasan A.R."/>
            <person name="Ness R.W."/>
            <person name="Keightley P.D."/>
        </authorList>
    </citation>
    <scope>NUCLEOTIDE SEQUENCE</scope>
    <source>
        <strain evidence="2">CCAP 11/70</strain>
    </source>
</reference>
<organism evidence="2 3">
    <name type="scientific">Edaphochlamys debaryana</name>
    <dbReference type="NCBI Taxonomy" id="47281"/>
    <lineage>
        <taxon>Eukaryota</taxon>
        <taxon>Viridiplantae</taxon>
        <taxon>Chlorophyta</taxon>
        <taxon>core chlorophytes</taxon>
        <taxon>Chlorophyceae</taxon>
        <taxon>CS clade</taxon>
        <taxon>Chlamydomonadales</taxon>
        <taxon>Chlamydomonadales incertae sedis</taxon>
        <taxon>Edaphochlamys</taxon>
    </lineage>
</organism>
<feature type="compositionally biased region" description="Low complexity" evidence="1">
    <location>
        <begin position="725"/>
        <end position="737"/>
    </location>
</feature>
<keyword evidence="3" id="KW-1185">Reference proteome</keyword>
<dbReference type="Gene3D" id="1.20.1280.50">
    <property type="match status" value="1"/>
</dbReference>
<feature type="compositionally biased region" description="Low complexity" evidence="1">
    <location>
        <begin position="970"/>
        <end position="985"/>
    </location>
</feature>
<feature type="compositionally biased region" description="Low complexity" evidence="1">
    <location>
        <begin position="174"/>
        <end position="207"/>
    </location>
</feature>
<dbReference type="EMBL" id="JAEHOE010000003">
    <property type="protein sequence ID" value="KAG2500882.1"/>
    <property type="molecule type" value="Genomic_DNA"/>
</dbReference>
<feature type="region of interest" description="Disordered" evidence="1">
    <location>
        <begin position="862"/>
        <end position="920"/>
    </location>
</feature>
<feature type="region of interest" description="Disordered" evidence="1">
    <location>
        <begin position="1574"/>
        <end position="1708"/>
    </location>
</feature>
<dbReference type="PANTHER" id="PTHR45725">
    <property type="entry name" value="FORMIN HOMOLOGY 2 FAMILY MEMBER"/>
    <property type="match status" value="1"/>
</dbReference>
<evidence type="ECO:0000313" key="2">
    <source>
        <dbReference type="EMBL" id="KAG2500882.1"/>
    </source>
</evidence>
<feature type="compositionally biased region" description="Basic and acidic residues" evidence="1">
    <location>
        <begin position="1249"/>
        <end position="1259"/>
    </location>
</feature>
<protein>
    <recommendedName>
        <fullName evidence="4">F-box domain-containing protein</fullName>
    </recommendedName>
</protein>
<feature type="region of interest" description="Disordered" evidence="1">
    <location>
        <begin position="765"/>
        <end position="789"/>
    </location>
</feature>
<evidence type="ECO:0000313" key="3">
    <source>
        <dbReference type="Proteomes" id="UP000612055"/>
    </source>
</evidence>
<feature type="region of interest" description="Disordered" evidence="1">
    <location>
        <begin position="2315"/>
        <end position="2367"/>
    </location>
</feature>
<feature type="compositionally biased region" description="Pro residues" evidence="1">
    <location>
        <begin position="738"/>
        <end position="748"/>
    </location>
</feature>
<feature type="compositionally biased region" description="Gly residues" evidence="1">
    <location>
        <begin position="1689"/>
        <end position="1702"/>
    </location>
</feature>
<feature type="compositionally biased region" description="Low complexity" evidence="1">
    <location>
        <begin position="485"/>
        <end position="494"/>
    </location>
</feature>
<dbReference type="OrthoDB" id="549557at2759"/>
<feature type="compositionally biased region" description="Low complexity" evidence="1">
    <location>
        <begin position="666"/>
        <end position="703"/>
    </location>
</feature>
<evidence type="ECO:0000256" key="1">
    <source>
        <dbReference type="SAM" id="MobiDB-lite"/>
    </source>
</evidence>
<feature type="compositionally biased region" description="Acidic residues" evidence="1">
    <location>
        <begin position="876"/>
        <end position="906"/>
    </location>
</feature>
<feature type="region of interest" description="Disordered" evidence="1">
    <location>
        <begin position="1911"/>
        <end position="1937"/>
    </location>
</feature>
<dbReference type="InterPro" id="IPR017956">
    <property type="entry name" value="AT_hook_DNA-bd_motif"/>
</dbReference>
<feature type="compositionally biased region" description="Basic residues" evidence="1">
    <location>
        <begin position="639"/>
        <end position="648"/>
    </location>
</feature>
<dbReference type="InterPro" id="IPR051425">
    <property type="entry name" value="Formin_Homology"/>
</dbReference>
<feature type="compositionally biased region" description="Low complexity" evidence="1">
    <location>
        <begin position="20"/>
        <end position="37"/>
    </location>
</feature>
<feature type="region of interest" description="Disordered" evidence="1">
    <location>
        <begin position="1"/>
        <end position="42"/>
    </location>
</feature>
<feature type="region of interest" description="Disordered" evidence="1">
    <location>
        <begin position="152"/>
        <end position="749"/>
    </location>
</feature>
<feature type="region of interest" description="Disordered" evidence="1">
    <location>
        <begin position="955"/>
        <end position="985"/>
    </location>
</feature>
<sequence>MLRPVLAAGGSRPPATPLLASTPVPSASHPAASAPASLPSPPPWPYAWPWPWRRGTGLGGTGRRRLPAALAAASAEAAASGGDVWPAGRGRRRGPSGTLLPAAPLLPPTGAAEVSPPSAAAAVHLNGHADDATLHPEILLTSYGHADVSATAPEHAASNGGGSGAAPAHRTITAAPGPEPSAAEAPASGASPAAVAAEAAAAPEGASTLSDPSHAIGSLEQQQPLARRGRPRSAATAEPEPGPGSAVDRVAEGTQAGPGADSTPGLASAVPRRRGRPPKAGGSSGVAALRQGQEASAAEPEGEGGSQSDEAEEVATVRPRARRPRKSRGGEEEAVAPSESEGEEGSSPGAPAEAESEGRRRVGRPRKARATEAAPMRGPSGEGSLHAAATESDLEAGVSAEAAPSAPLTTRRRVGRPSKTVDRDAAQLPGALGAEPGPGSGSEGESVAMVEPSRRVGRPRKPRDATSEPAPMHSLEPDLFPGPTAVAAAVPAPALSTGGLSTGTESDGDGSAARAEVDAGAGPGSRPRAGRPRKPRAGVEASSAETQASGGGAAEPSDAAEAELRPQNAAALGTDVPPQASQSRVGRPRKARAVGDEMPVALPGPSSSTGAGATQGGSEMEAGSGSEAEAAARVLPTVARRRVGRPRKVAAGGAAAFSSDDGEAVGPTSAGTAAGASGLQLAAGAEQAEAAGAEAGAGAAAEPSGKRRARKPRHEPEVSSTELEPSPGAAGPLLAASLPPPPPLPLSRPPRQLVVRDVAAAELPLESPATSAGPLSSEGPGAEGPGRRGLRRLTHLRVVHDERHGPAPEGLTEARGVELTETIRLAASLAQLEETLDAHGDVLNVINLTAFAARLAALATGSSGSRAGLPGMGANEAEEEEGQGWDAVDEDEEDEEDEGEGAEGDAQEAQGTHGADAASDPCRLAAQDPEIQELERAFAAAASAGVGGIAGNNTGTSTGTGTGQNGAGGAVESAAAGGPAADASAGAAPVEAGAGAGAWHRGGVAVAERQSQRAVVVRLARRLGELVQARILDLDPEGAVTMLYVYGRIRVRHEILPDLVYVAGQNVDIYHAQAVSNLVWALAALQPHSSAWAGRGWWEGLFMCSEYRLGSYPTQALANLMWALGKLRQRPPAAWQRAFFAAAAARMSLFTSQGVANLVQGAAKLRLRMPPYLLEELMKFGASHLRLFSHQGLVLYAWGMARLMADARTPREAVDPWLEEAVLPELARRMPSVQLATQQLGRLQRHGQGGREREQRRAQAQDPAGPGPGPVSGPAHLDLRQLATSLYALSLLRYCPNQRLGEGEDRIAWMRIFWAATRLELERAAPGAGGAGGGSGGCTAQALSNLLHAAAELRLQVPPPLLAAAMERSHEALERGAYTPEALSSLAWSLHRMGATPPPDWAPAFLAAAWQALPYMAPSELATMLYGASRLVPYGTGRGAVRQDWLARAEGEWAQCLDRCGPVELYRGLSAFALWRHTPGPHWQAAFARQLAARLTDIPDWQTSHFVQFLADVGAAPPLPLLNSLVAGAVARRLPTAKDLARIVYGLARMGRQVSPRLLGSLLSELQALPPLQLPGGSDFSPVPPPTPFALEPTSRAPAAPGPDPAASGQEGSQGLLRPSLAPFPRLPSAPGSQTAGGLVALQRPDRPTGPVRGSPQAPTQPSRAQEPGRQASDQAASAARPAPQDQGGPAGPAGAGPTGPGRGPPRRVKESALEVLGQPLLVDTLWALATLRHAPAAPWVAATAAALGPVLASMPLHQLGPLLAAVEELGTAPAAATAAAAAVAAEAAEAAEAAAVAPAQTAAALGATGTMSLRVVPPPTRAWLAAAEARLRQLEMGAEFGAELAGVAAAGSALRGEPASHGVSGMTTASASQCAGCRSEFINSGYLWFDNGKAELCCNKRCAARAQRRLQELRDGTPRSRKPRAHGPPPPLDDVPIEAETGWASLSAEVLSLVGSRLGGLRDRLSAALVCRHWREQLTKGATHARLVMEDCDGPSGGVEAAVGLLDSGRALMPQVRSVDVSVPWRCRGPDSLLRQVHALSRWTQLQSLSVEWDIPAAEASAAEAAVTAAAVARHIDRFGVSVAGSFEGMLYSLSNPPDDGRQPAVLSALCLGALGRLTGLRRLSLAARLGGPSDTREEWFGPPGVGAGLYALSALTRLTELELRQPPPAARGVREDWDDDERPVWSPRDADLSALTALRSLTASAEIASPPLLEGLQACSRLTRLVLTDVDATNYERWSTDSGQIHFYDWDRTAEALGALTHLRFLRVAFAPVVPHDWHNATGMVVALAQALRALMAKQAQAQAQQAQAVPGAAQAQGQALGGHASPRPRPGASSTPRVSLTGGPLPHPEDVDDAAQPSPCGPLEIEIDLRPACPKWPAFPSTSPRYSADSEERTAWASARPAAPRVHLDEELVEGLTGLTGMRRLELDFDDGEATNLTRLTSLTRLTHLALRFQPKVPEPPLTPLGVHQLATSLPQLTTLTLELPAVCLTPAALQYFELCHTLTRLDLTAHAVPRQVPYGPWDVRQRLLKLAAREFGPGPGAGPAAAGEAVPPSAAVVAAVDRCVEPLMWLQQLFLTHKGDAHAVKYGIQEDAESRRQQAQDAAAAAAAAALLDDAAADVLAFFAAAAGAPAVAGPPAPPPPEAAVAEAALAEAMPLIPAWTLLSLDDPNQGPDASAAAAAVWLAGLTSTPAELAALEAAAATAADISIVKQVPLDKLTIEDLEQVRALLTKDEIVRGPVFRVGAWAPRGLQELRLRGFEGLSFSAASGCTGAGAGAGGGSSGGAGGGGSRLVAMLALRRLALGVQDEAACGKVMDAVVGWASVRGRAPVLEAAAVTVWDPSNDEENGE</sequence>
<dbReference type="Proteomes" id="UP000612055">
    <property type="component" value="Unassembled WGS sequence"/>
</dbReference>
<accession>A0A835YDD8</accession>
<feature type="compositionally biased region" description="Low complexity" evidence="1">
    <location>
        <begin position="603"/>
        <end position="632"/>
    </location>
</feature>
<name>A0A835YDD8_9CHLO</name>
<dbReference type="SMART" id="SM00384">
    <property type="entry name" value="AT_hook"/>
    <property type="match status" value="6"/>
</dbReference>
<dbReference type="SUPFAM" id="SSF52047">
    <property type="entry name" value="RNI-like"/>
    <property type="match status" value="1"/>
</dbReference>
<feature type="region of interest" description="Disordered" evidence="1">
    <location>
        <begin position="1241"/>
        <end position="1275"/>
    </location>
</feature>
<feature type="compositionally biased region" description="Low complexity" evidence="1">
    <location>
        <begin position="2315"/>
        <end position="2327"/>
    </location>
</feature>
<feature type="compositionally biased region" description="Gly residues" evidence="1">
    <location>
        <begin position="958"/>
        <end position="969"/>
    </location>
</feature>
<evidence type="ECO:0008006" key="4">
    <source>
        <dbReference type="Google" id="ProtNLM"/>
    </source>
</evidence>
<feature type="compositionally biased region" description="Low complexity" evidence="1">
    <location>
        <begin position="335"/>
        <end position="353"/>
    </location>
</feature>
<gene>
    <name evidence="2" type="ORF">HYH03_001642</name>
</gene>
<dbReference type="PANTHER" id="PTHR45725:SF18">
    <property type="entry name" value="ORC1-LIKE AAA ATPASE DOMAIN-CONTAINING PROTEIN"/>
    <property type="match status" value="1"/>
</dbReference>
<proteinExistence type="predicted"/>
<dbReference type="GO" id="GO:0003677">
    <property type="term" value="F:DNA binding"/>
    <property type="evidence" value="ECO:0007669"/>
    <property type="project" value="InterPro"/>
</dbReference>
<comment type="caution">
    <text evidence="2">The sequence shown here is derived from an EMBL/GenBank/DDBJ whole genome shotgun (WGS) entry which is preliminary data.</text>
</comment>